<gene>
    <name evidence="1" type="ORF">E6C27_scaffold255G001910</name>
</gene>
<dbReference type="PANTHER" id="PTHR36000:SF3">
    <property type="entry name" value="EMBRYO DEFECTIVE 1273"/>
    <property type="match status" value="1"/>
</dbReference>
<organism evidence="1 2">
    <name type="scientific">Cucumis melo var. makuwa</name>
    <name type="common">Oriental melon</name>
    <dbReference type="NCBI Taxonomy" id="1194695"/>
    <lineage>
        <taxon>Eukaryota</taxon>
        <taxon>Viridiplantae</taxon>
        <taxon>Streptophyta</taxon>
        <taxon>Embryophyta</taxon>
        <taxon>Tracheophyta</taxon>
        <taxon>Spermatophyta</taxon>
        <taxon>Magnoliopsida</taxon>
        <taxon>eudicotyledons</taxon>
        <taxon>Gunneridae</taxon>
        <taxon>Pentapetalae</taxon>
        <taxon>rosids</taxon>
        <taxon>fabids</taxon>
        <taxon>Cucurbitales</taxon>
        <taxon>Cucurbitaceae</taxon>
        <taxon>Benincaseae</taxon>
        <taxon>Cucumis</taxon>
    </lineage>
</organism>
<proteinExistence type="predicted"/>
<sequence>MALPASISLPSLSSTSRIILFKGKTTLNSCFPLNGGRRATLTSSVKVKMARFMDSNFMPIEIENLKEKMQKVVPEPVKIFPWKEAEKILVERLVFMGKETLKWSLLLFFVLSSFSDFVASIVRNQELLIPIGLFIGVLLTDLLKEISQEVFGNSEESSFKKQLYGIGSFFILVKLIVYGFAIQAQLFPLHVANGGLMQVLWLWRNLPKERNQPNEQSPFVGQGCIKTLALRGNAS</sequence>
<comment type="caution">
    <text evidence="1">The sequence shown here is derived from an EMBL/GenBank/DDBJ whole genome shotgun (WGS) entry which is preliminary data.</text>
</comment>
<name>A0A5A7VDP4_CUCMM</name>
<dbReference type="AlphaFoldDB" id="A0A5A7VDP4"/>
<accession>A0A5A7VDP4</accession>
<dbReference type="Proteomes" id="UP000321393">
    <property type="component" value="Unassembled WGS sequence"/>
</dbReference>
<dbReference type="OrthoDB" id="742048at2759"/>
<dbReference type="STRING" id="1194695.A0A5A7VDP4"/>
<evidence type="ECO:0000313" key="2">
    <source>
        <dbReference type="Proteomes" id="UP000321393"/>
    </source>
</evidence>
<dbReference type="PANTHER" id="PTHR36000">
    <property type="entry name" value="DEFECTIVE 1273 PROTEIN, PUTATIVE-RELATED"/>
    <property type="match status" value="1"/>
</dbReference>
<evidence type="ECO:0000313" key="1">
    <source>
        <dbReference type="EMBL" id="KAA0064476.1"/>
    </source>
</evidence>
<protein>
    <submittedName>
        <fullName evidence="1">Embryo defective 1273</fullName>
    </submittedName>
</protein>
<reference evidence="1 2" key="1">
    <citation type="submission" date="2019-08" db="EMBL/GenBank/DDBJ databases">
        <title>Draft genome sequences of two oriental melons (Cucumis melo L. var makuwa).</title>
        <authorList>
            <person name="Kwon S.-Y."/>
        </authorList>
    </citation>
    <scope>NUCLEOTIDE SEQUENCE [LARGE SCALE GENOMIC DNA]</scope>
    <source>
        <strain evidence="2">cv. SW 3</strain>
        <tissue evidence="1">Leaf</tissue>
    </source>
</reference>
<dbReference type="EMBL" id="SSTE01001889">
    <property type="protein sequence ID" value="KAA0064476.1"/>
    <property type="molecule type" value="Genomic_DNA"/>
</dbReference>